<feature type="chain" id="PRO_5003936512" description="SPOR domain-containing protein" evidence="1">
    <location>
        <begin position="25"/>
        <end position="122"/>
    </location>
</feature>
<sequence>MSKIIPISLIYIGFLAATPCVANALDPQQSRQNFHGQANLQLAQYRGRQEQRYYVYYRNPRDRVGIWILDGFHVERRDAERAARRWERRGYRTDIRLRREANHHSRWDWGRDRRISLKHKLI</sequence>
<reference evidence="2 3" key="1">
    <citation type="submission" date="2012-05" db="EMBL/GenBank/DDBJ databases">
        <title>Finished chromosome of genome of Chamaesiphon sp. PCC 6605.</title>
        <authorList>
            <consortium name="US DOE Joint Genome Institute"/>
            <person name="Gugger M."/>
            <person name="Coursin T."/>
            <person name="Rippka R."/>
            <person name="Tandeau De Marsac N."/>
            <person name="Huntemann M."/>
            <person name="Wei C.-L."/>
            <person name="Han J."/>
            <person name="Detter J.C."/>
            <person name="Han C."/>
            <person name="Tapia R."/>
            <person name="Chen A."/>
            <person name="Kyrpides N."/>
            <person name="Mavromatis K."/>
            <person name="Markowitz V."/>
            <person name="Szeto E."/>
            <person name="Ivanova N."/>
            <person name="Pagani I."/>
            <person name="Pati A."/>
            <person name="Goodwin L."/>
            <person name="Nordberg H.P."/>
            <person name="Cantor M.N."/>
            <person name="Hua S.X."/>
            <person name="Woyke T."/>
            <person name="Kerfeld C.A."/>
        </authorList>
    </citation>
    <scope>NUCLEOTIDE SEQUENCE [LARGE SCALE GENOMIC DNA]</scope>
    <source>
        <strain evidence="3">ATCC 27169 / PCC 6605</strain>
    </source>
</reference>
<keyword evidence="3" id="KW-1185">Reference proteome</keyword>
<evidence type="ECO:0000256" key="1">
    <source>
        <dbReference type="SAM" id="SignalP"/>
    </source>
</evidence>
<gene>
    <name evidence="2" type="ORF">Cha6605_5652</name>
</gene>
<dbReference type="Proteomes" id="UP000010366">
    <property type="component" value="Chromosome"/>
</dbReference>
<evidence type="ECO:0008006" key="4">
    <source>
        <dbReference type="Google" id="ProtNLM"/>
    </source>
</evidence>
<evidence type="ECO:0000313" key="2">
    <source>
        <dbReference type="EMBL" id="AFY96516.1"/>
    </source>
</evidence>
<protein>
    <recommendedName>
        <fullName evidence="4">SPOR domain-containing protein</fullName>
    </recommendedName>
</protein>
<dbReference type="RefSeq" id="WP_015162595.1">
    <property type="nucleotide sequence ID" value="NC_019697.1"/>
</dbReference>
<evidence type="ECO:0000313" key="3">
    <source>
        <dbReference type="Proteomes" id="UP000010366"/>
    </source>
</evidence>
<keyword evidence="1" id="KW-0732">Signal</keyword>
<dbReference type="HOGENOM" id="CLU_175367_0_0_3"/>
<dbReference type="AlphaFoldDB" id="K9UPZ5"/>
<feature type="signal peptide" evidence="1">
    <location>
        <begin position="1"/>
        <end position="24"/>
    </location>
</feature>
<dbReference type="EMBL" id="CP003600">
    <property type="protein sequence ID" value="AFY96516.1"/>
    <property type="molecule type" value="Genomic_DNA"/>
</dbReference>
<dbReference type="KEGG" id="cmp:Cha6605_5652"/>
<accession>K9UPZ5</accession>
<proteinExistence type="predicted"/>
<organism evidence="2 3">
    <name type="scientific">Chamaesiphon minutus (strain ATCC 27169 / PCC 6605)</name>
    <dbReference type="NCBI Taxonomy" id="1173020"/>
    <lineage>
        <taxon>Bacteria</taxon>
        <taxon>Bacillati</taxon>
        <taxon>Cyanobacteriota</taxon>
        <taxon>Cyanophyceae</taxon>
        <taxon>Gomontiellales</taxon>
        <taxon>Chamaesiphonaceae</taxon>
        <taxon>Chamaesiphon</taxon>
    </lineage>
</organism>
<name>K9UPZ5_CHAP6</name>